<dbReference type="Pfam" id="PF04186">
    <property type="entry name" value="FxsA"/>
    <property type="match status" value="1"/>
</dbReference>
<gene>
    <name evidence="3" type="ORF">A8L45_19190</name>
</gene>
<proteinExistence type="predicted"/>
<reference evidence="3 4" key="1">
    <citation type="submission" date="2016-05" db="EMBL/GenBank/DDBJ databases">
        <title>Genomic Taxonomy of the Vibrionaceae.</title>
        <authorList>
            <person name="Gomez-Gil B."/>
            <person name="Enciso-Ibarra J."/>
        </authorList>
    </citation>
    <scope>NUCLEOTIDE SEQUENCE [LARGE SCALE GENOMIC DNA]</scope>
    <source>
        <strain evidence="3 4">CAIM 1920</strain>
    </source>
</reference>
<name>A0A1C3EC21_9GAMM</name>
<evidence type="ECO:0000256" key="2">
    <source>
        <dbReference type="SAM" id="Phobius"/>
    </source>
</evidence>
<keyword evidence="4" id="KW-1185">Reference proteome</keyword>
<organism evidence="3 4">
    <name type="scientific">Veronia pacifica</name>
    <dbReference type="NCBI Taxonomy" id="1080227"/>
    <lineage>
        <taxon>Bacteria</taxon>
        <taxon>Pseudomonadati</taxon>
        <taxon>Pseudomonadota</taxon>
        <taxon>Gammaproteobacteria</taxon>
        <taxon>Vibrionales</taxon>
        <taxon>Vibrionaceae</taxon>
        <taxon>Veronia</taxon>
    </lineage>
</organism>
<protein>
    <submittedName>
        <fullName evidence="3">Membrane protein FxsA</fullName>
    </submittedName>
</protein>
<feature type="transmembrane region" description="Helical" evidence="2">
    <location>
        <begin position="27"/>
        <end position="47"/>
    </location>
</feature>
<feature type="compositionally biased region" description="Basic and acidic residues" evidence="1">
    <location>
        <begin position="153"/>
        <end position="167"/>
    </location>
</feature>
<sequence length="167" mass="18048">MFPVILFLFIVVPIVEIALFIQVGGFLGLWTTIALVLITAVLGASLVRSQGLQTLMSAQSRMQHGELPAQEIMEGVLLAVAGVLLLTPGFMTDAMGMTVLLPGPRSLIAKYCLTKFKVGASSASFHGFSQQGGNHQGPFDRSSRTGGDTFEGEYERKDDDKDKDRLE</sequence>
<keyword evidence="2" id="KW-0472">Membrane</keyword>
<keyword evidence="2" id="KW-1133">Transmembrane helix</keyword>
<dbReference type="AlphaFoldDB" id="A0A1C3EC21"/>
<accession>A0A1C3EC21</accession>
<feature type="region of interest" description="Disordered" evidence="1">
    <location>
        <begin position="129"/>
        <end position="167"/>
    </location>
</feature>
<dbReference type="Proteomes" id="UP000094936">
    <property type="component" value="Unassembled WGS sequence"/>
</dbReference>
<evidence type="ECO:0000313" key="3">
    <source>
        <dbReference type="EMBL" id="ODA30778.1"/>
    </source>
</evidence>
<evidence type="ECO:0000256" key="1">
    <source>
        <dbReference type="SAM" id="MobiDB-lite"/>
    </source>
</evidence>
<dbReference type="InterPro" id="IPR007313">
    <property type="entry name" value="FxsA"/>
</dbReference>
<dbReference type="NCBIfam" id="NF008528">
    <property type="entry name" value="PRK11463.1-2"/>
    <property type="match status" value="1"/>
</dbReference>
<dbReference type="OrthoDB" id="9792788at2"/>
<dbReference type="RefSeq" id="WP_068904975.1">
    <property type="nucleotide sequence ID" value="NZ_JBHUIF010000001.1"/>
</dbReference>
<keyword evidence="2" id="KW-0812">Transmembrane</keyword>
<comment type="caution">
    <text evidence="3">The sequence shown here is derived from an EMBL/GenBank/DDBJ whole genome shotgun (WGS) entry which is preliminary data.</text>
</comment>
<feature type="transmembrane region" description="Helical" evidence="2">
    <location>
        <begin position="72"/>
        <end position="91"/>
    </location>
</feature>
<dbReference type="GO" id="GO:0016020">
    <property type="term" value="C:membrane"/>
    <property type="evidence" value="ECO:0007669"/>
    <property type="project" value="InterPro"/>
</dbReference>
<dbReference type="PANTHER" id="PTHR35335:SF1">
    <property type="entry name" value="UPF0716 PROTEIN FXSA"/>
    <property type="match status" value="1"/>
</dbReference>
<dbReference type="STRING" id="1080227.A8L45_19190"/>
<evidence type="ECO:0000313" key="4">
    <source>
        <dbReference type="Proteomes" id="UP000094936"/>
    </source>
</evidence>
<dbReference type="PANTHER" id="PTHR35335">
    <property type="entry name" value="UPF0716 PROTEIN FXSA"/>
    <property type="match status" value="1"/>
</dbReference>
<dbReference type="EMBL" id="LYBM01000047">
    <property type="protein sequence ID" value="ODA30778.1"/>
    <property type="molecule type" value="Genomic_DNA"/>
</dbReference>